<sequence length="81" mass="8408">MASCAVVDPRTGAITMTATPLAKCTGVVLLSRSDYQVQQALSAPFDYSAAAGMWSLAFGSVLGLYLVSHTAGMLLGLIRRG</sequence>
<keyword evidence="1" id="KW-1133">Transmembrane helix</keyword>
<dbReference type="AlphaFoldDB" id="A0A5E4S6U7"/>
<dbReference type="Proteomes" id="UP000382577">
    <property type="component" value="Unassembled WGS sequence"/>
</dbReference>
<gene>
    <name evidence="2" type="ORF">PFI31113_00594</name>
</gene>
<keyword evidence="1" id="KW-0472">Membrane</keyword>
<dbReference type="EMBL" id="CABPRW010000001">
    <property type="protein sequence ID" value="VVD70813.1"/>
    <property type="molecule type" value="Genomic_DNA"/>
</dbReference>
<name>A0A5E4S6U7_9BURK</name>
<keyword evidence="1" id="KW-0812">Transmembrane</keyword>
<feature type="transmembrane region" description="Helical" evidence="1">
    <location>
        <begin position="54"/>
        <end position="78"/>
    </location>
</feature>
<organism evidence="2 3">
    <name type="scientific">Pandoraea fibrosis</name>
    <dbReference type="NCBI Taxonomy" id="1891094"/>
    <lineage>
        <taxon>Bacteria</taxon>
        <taxon>Pseudomonadati</taxon>
        <taxon>Pseudomonadota</taxon>
        <taxon>Betaproteobacteria</taxon>
        <taxon>Burkholderiales</taxon>
        <taxon>Burkholderiaceae</taxon>
        <taxon>Pandoraea</taxon>
    </lineage>
</organism>
<protein>
    <submittedName>
        <fullName evidence="2">Uncharacterized protein</fullName>
    </submittedName>
</protein>
<evidence type="ECO:0000313" key="2">
    <source>
        <dbReference type="EMBL" id="VVD70813.1"/>
    </source>
</evidence>
<evidence type="ECO:0000256" key="1">
    <source>
        <dbReference type="SAM" id="Phobius"/>
    </source>
</evidence>
<accession>A0A5E4S6U7</accession>
<proteinExistence type="predicted"/>
<reference evidence="2 3" key="1">
    <citation type="submission" date="2019-08" db="EMBL/GenBank/DDBJ databases">
        <authorList>
            <person name="Peeters C."/>
        </authorList>
    </citation>
    <scope>NUCLEOTIDE SEQUENCE [LARGE SCALE GENOMIC DNA]</scope>
    <source>
        <strain evidence="2 3">LMG 31113</strain>
    </source>
</reference>
<evidence type="ECO:0000313" key="3">
    <source>
        <dbReference type="Proteomes" id="UP000382577"/>
    </source>
</evidence>